<dbReference type="Gene3D" id="1.20.1720.10">
    <property type="entry name" value="Multidrug resistance protein D"/>
    <property type="match status" value="1"/>
</dbReference>
<feature type="region of interest" description="Disordered" evidence="7">
    <location>
        <begin position="1"/>
        <end position="58"/>
    </location>
</feature>
<feature type="compositionally biased region" description="Low complexity" evidence="7">
    <location>
        <begin position="27"/>
        <end position="45"/>
    </location>
</feature>
<evidence type="ECO:0000256" key="4">
    <source>
        <dbReference type="ARBA" id="ARBA00022692"/>
    </source>
</evidence>
<keyword evidence="11" id="KW-1185">Reference proteome</keyword>
<dbReference type="PANTHER" id="PTHR23501:SF84">
    <property type="entry name" value="VACUOLAR MEMBRANE AMINO ACID UPTAKE TRANSPORTER FNX2"/>
    <property type="match status" value="1"/>
</dbReference>
<evidence type="ECO:0000313" key="11">
    <source>
        <dbReference type="Proteomes" id="UP000286045"/>
    </source>
</evidence>
<feature type="transmembrane region" description="Helical" evidence="8">
    <location>
        <begin position="390"/>
        <end position="410"/>
    </location>
</feature>
<evidence type="ECO:0000256" key="2">
    <source>
        <dbReference type="ARBA" id="ARBA00008335"/>
    </source>
</evidence>
<keyword evidence="4 8" id="KW-0812">Transmembrane</keyword>
<feature type="transmembrane region" description="Helical" evidence="8">
    <location>
        <begin position="221"/>
        <end position="240"/>
    </location>
</feature>
<keyword evidence="6 8" id="KW-0472">Membrane</keyword>
<dbReference type="InterPro" id="IPR036259">
    <property type="entry name" value="MFS_trans_sf"/>
</dbReference>
<feature type="transmembrane region" description="Helical" evidence="8">
    <location>
        <begin position="363"/>
        <end position="384"/>
    </location>
</feature>
<feature type="transmembrane region" description="Helical" evidence="8">
    <location>
        <begin position="260"/>
        <end position="277"/>
    </location>
</feature>
<evidence type="ECO:0000259" key="9">
    <source>
        <dbReference type="PROSITE" id="PS50850"/>
    </source>
</evidence>
<feature type="transmembrane region" description="Helical" evidence="8">
    <location>
        <begin position="134"/>
        <end position="151"/>
    </location>
</feature>
<feature type="transmembrane region" description="Helical" evidence="8">
    <location>
        <begin position="530"/>
        <end position="549"/>
    </location>
</feature>
<dbReference type="FunFam" id="1.20.1720.10:FF:000013">
    <property type="entry name" value="Related to multidrug resistance proteins"/>
    <property type="match status" value="1"/>
</dbReference>
<evidence type="ECO:0000256" key="6">
    <source>
        <dbReference type="ARBA" id="ARBA00023136"/>
    </source>
</evidence>
<evidence type="ECO:0000256" key="1">
    <source>
        <dbReference type="ARBA" id="ARBA00004127"/>
    </source>
</evidence>
<reference evidence="10 11" key="1">
    <citation type="submission" date="2018-12" db="EMBL/GenBank/DDBJ databases">
        <title>Draft genome sequence of Xylaria grammica IHI A82.</title>
        <authorList>
            <person name="Buettner E."/>
            <person name="Kellner H."/>
        </authorList>
    </citation>
    <scope>NUCLEOTIDE SEQUENCE [LARGE SCALE GENOMIC DNA]</scope>
    <source>
        <strain evidence="10 11">IHI A82</strain>
    </source>
</reference>
<evidence type="ECO:0000313" key="10">
    <source>
        <dbReference type="EMBL" id="RWA12136.1"/>
    </source>
</evidence>
<gene>
    <name evidence="10" type="ORF">EKO27_g2958</name>
</gene>
<dbReference type="GO" id="GO:0000329">
    <property type="term" value="C:fungal-type vacuole membrane"/>
    <property type="evidence" value="ECO:0007669"/>
    <property type="project" value="TreeGrafter"/>
</dbReference>
<protein>
    <recommendedName>
        <fullName evidence="9">Major facilitator superfamily (MFS) profile domain-containing protein</fullName>
    </recommendedName>
</protein>
<sequence length="556" mass="58800">MSPTDTAPLLDGTSGSPSKGVTNGTFTGSSHNAGTGTTSTGNSSSQVEAVSNGVSGDPTKPRMKMTALIPAMAIGIFLVALDQTLTIATYGKIGSELQALSSTSWIATSYFLTLTTFQPLYGRLSDIFGRKPCLLFAYAVFGLGCLGCGLARNIFELCIARAVAGVGGGGMNALVSILVTDLVSLRDRGVWQGYINIVFAAGMSAGAPVGGLFADNIGWRWAFIVQCPIAILAFLSVYLVLDLPQTDHSHFSTKFLRIDFIGAFTLVSAVFLLLFGLDNGSNKGWSKKITVVPLTLAPVLFTIFVLVEAKVTEPFAPGHVIFDPPLLAAYGANFFGVAGQMGILFFVALFFQAALGMSATLSGLVFMPSTFFALSGSLGGGFVMRRTGRYYWLTLTGYSLLLLGSIPMVLGAGEQSATITGIGLSVITFGSSISITTTLIAIIANATPEDAAIAIACSYLFRSLGTIIGISISTATLQQMLRVNLAEELGSADRAKAIEEQVRLSLDYIRRLDPDISIIVRKCYAIATQWAFVPVAIFVVLAITSSLFIKEKKLDR</sequence>
<dbReference type="InterPro" id="IPR011701">
    <property type="entry name" value="MFS"/>
</dbReference>
<feature type="transmembrane region" description="Helical" evidence="8">
    <location>
        <begin position="289"/>
        <end position="307"/>
    </location>
</feature>
<feature type="domain" description="Major facilitator superfamily (MFS) profile" evidence="9">
    <location>
        <begin position="68"/>
        <end position="554"/>
    </location>
</feature>
<feature type="transmembrane region" description="Helical" evidence="8">
    <location>
        <begin position="422"/>
        <end position="445"/>
    </location>
</feature>
<dbReference type="AlphaFoldDB" id="A0A439DCL3"/>
<evidence type="ECO:0000256" key="3">
    <source>
        <dbReference type="ARBA" id="ARBA00022448"/>
    </source>
</evidence>
<comment type="subcellular location">
    <subcellularLocation>
        <location evidence="1">Endomembrane system</location>
        <topology evidence="1">Multi-pass membrane protein</topology>
    </subcellularLocation>
</comment>
<dbReference type="EMBL" id="RYZI01000059">
    <property type="protein sequence ID" value="RWA12136.1"/>
    <property type="molecule type" value="Genomic_DNA"/>
</dbReference>
<dbReference type="PROSITE" id="PS50850">
    <property type="entry name" value="MFS"/>
    <property type="match status" value="1"/>
</dbReference>
<dbReference type="PANTHER" id="PTHR23501">
    <property type="entry name" value="MAJOR FACILITATOR SUPERFAMILY"/>
    <property type="match status" value="1"/>
</dbReference>
<dbReference type="InterPro" id="IPR020846">
    <property type="entry name" value="MFS_dom"/>
</dbReference>
<comment type="caution">
    <text evidence="10">The sequence shown here is derived from an EMBL/GenBank/DDBJ whole genome shotgun (WGS) entry which is preliminary data.</text>
</comment>
<dbReference type="GO" id="GO:0046943">
    <property type="term" value="F:carboxylic acid transmembrane transporter activity"/>
    <property type="evidence" value="ECO:0007669"/>
    <property type="project" value="UniProtKB-ARBA"/>
</dbReference>
<feature type="transmembrane region" description="Helical" evidence="8">
    <location>
        <begin position="191"/>
        <end position="214"/>
    </location>
</feature>
<feature type="compositionally biased region" description="Polar residues" evidence="7">
    <location>
        <begin position="13"/>
        <end position="26"/>
    </location>
</feature>
<evidence type="ECO:0000256" key="7">
    <source>
        <dbReference type="SAM" id="MobiDB-lite"/>
    </source>
</evidence>
<dbReference type="Proteomes" id="UP000286045">
    <property type="component" value="Unassembled WGS sequence"/>
</dbReference>
<dbReference type="SUPFAM" id="SSF103473">
    <property type="entry name" value="MFS general substrate transporter"/>
    <property type="match status" value="1"/>
</dbReference>
<accession>A0A439DCL3</accession>
<dbReference type="GO" id="GO:0015174">
    <property type="term" value="F:basic amino acid transmembrane transporter activity"/>
    <property type="evidence" value="ECO:0007669"/>
    <property type="project" value="TreeGrafter"/>
</dbReference>
<keyword evidence="3" id="KW-0813">Transport</keyword>
<dbReference type="GO" id="GO:0012505">
    <property type="term" value="C:endomembrane system"/>
    <property type="evidence" value="ECO:0007669"/>
    <property type="project" value="UniProtKB-SubCell"/>
</dbReference>
<feature type="transmembrane region" description="Helical" evidence="8">
    <location>
        <begin position="327"/>
        <end position="351"/>
    </location>
</feature>
<evidence type="ECO:0000256" key="5">
    <source>
        <dbReference type="ARBA" id="ARBA00022989"/>
    </source>
</evidence>
<organism evidence="10 11">
    <name type="scientific">Xylaria grammica</name>
    <dbReference type="NCBI Taxonomy" id="363999"/>
    <lineage>
        <taxon>Eukaryota</taxon>
        <taxon>Fungi</taxon>
        <taxon>Dikarya</taxon>
        <taxon>Ascomycota</taxon>
        <taxon>Pezizomycotina</taxon>
        <taxon>Sordariomycetes</taxon>
        <taxon>Xylariomycetidae</taxon>
        <taxon>Xylariales</taxon>
        <taxon>Xylariaceae</taxon>
        <taxon>Xylaria</taxon>
    </lineage>
</organism>
<proteinExistence type="inferred from homology"/>
<dbReference type="PRINTS" id="PR01036">
    <property type="entry name" value="TCRTETB"/>
</dbReference>
<keyword evidence="5 8" id="KW-1133">Transmembrane helix</keyword>
<evidence type="ECO:0000256" key="8">
    <source>
        <dbReference type="SAM" id="Phobius"/>
    </source>
</evidence>
<feature type="transmembrane region" description="Helical" evidence="8">
    <location>
        <begin position="103"/>
        <end position="122"/>
    </location>
</feature>
<feature type="transmembrane region" description="Helical" evidence="8">
    <location>
        <begin position="451"/>
        <end position="472"/>
    </location>
</feature>
<feature type="transmembrane region" description="Helical" evidence="8">
    <location>
        <begin position="67"/>
        <end position="91"/>
    </location>
</feature>
<dbReference type="Gene3D" id="1.20.1250.20">
    <property type="entry name" value="MFS general substrate transporter like domains"/>
    <property type="match status" value="1"/>
</dbReference>
<name>A0A439DCL3_9PEZI</name>
<feature type="transmembrane region" description="Helical" evidence="8">
    <location>
        <begin position="158"/>
        <end position="179"/>
    </location>
</feature>
<comment type="similarity">
    <text evidence="2">Belongs to the major facilitator superfamily.</text>
</comment>
<dbReference type="Pfam" id="PF07690">
    <property type="entry name" value="MFS_1"/>
    <property type="match status" value="1"/>
</dbReference>